<dbReference type="Proteomes" id="UP000019140">
    <property type="component" value="Unassembled WGS sequence"/>
</dbReference>
<dbReference type="EMBL" id="AZHX01001375">
    <property type="protein sequence ID" value="ETX03848.1"/>
    <property type="molecule type" value="Genomic_DNA"/>
</dbReference>
<dbReference type="InterPro" id="IPR011660">
    <property type="entry name" value="VapB-like"/>
</dbReference>
<proteinExistence type="predicted"/>
<dbReference type="AlphaFoldDB" id="W4M151"/>
<dbReference type="HOGENOM" id="CLU_165457_4_0_7"/>
<evidence type="ECO:0000313" key="1">
    <source>
        <dbReference type="EMBL" id="ETX03848.1"/>
    </source>
</evidence>
<dbReference type="Pfam" id="PF07704">
    <property type="entry name" value="PSK_trans_fac"/>
    <property type="match status" value="1"/>
</dbReference>
<accession>W4M151</accession>
<evidence type="ECO:0000313" key="2">
    <source>
        <dbReference type="Proteomes" id="UP000019140"/>
    </source>
</evidence>
<protein>
    <recommendedName>
        <fullName evidence="3">Antitoxin</fullName>
    </recommendedName>
</protein>
<name>W4M151_9BACT</name>
<keyword evidence="2" id="KW-1185">Reference proteome</keyword>
<organism evidence="1 2">
    <name type="scientific">Candidatus Entotheonella gemina</name>
    <dbReference type="NCBI Taxonomy" id="1429439"/>
    <lineage>
        <taxon>Bacteria</taxon>
        <taxon>Pseudomonadati</taxon>
        <taxon>Nitrospinota/Tectimicrobiota group</taxon>
        <taxon>Candidatus Tectimicrobiota</taxon>
        <taxon>Candidatus Entotheonellia</taxon>
        <taxon>Candidatus Entotheonellales</taxon>
        <taxon>Candidatus Entotheonellaceae</taxon>
        <taxon>Candidatus Entotheonella</taxon>
    </lineage>
</organism>
<evidence type="ECO:0008006" key="3">
    <source>
        <dbReference type="Google" id="ProtNLM"/>
    </source>
</evidence>
<sequence length="84" mass="9340">MHLNIKNDDTYQLAAELASLTGETLTATVTIALRERLERVKRRQARRSLVDELDEIALHCAALPVLGSRSDEAILGYDEHGLPN</sequence>
<comment type="caution">
    <text evidence="1">The sequence shown here is derived from an EMBL/GenBank/DDBJ whole genome shotgun (WGS) entry which is preliminary data.</text>
</comment>
<gene>
    <name evidence="1" type="ORF">ETSY2_32245</name>
</gene>
<reference evidence="1 2" key="1">
    <citation type="journal article" date="2014" name="Nature">
        <title>An environmental bacterial taxon with a large and distinct metabolic repertoire.</title>
        <authorList>
            <person name="Wilson M.C."/>
            <person name="Mori T."/>
            <person name="Ruckert C."/>
            <person name="Uria A.R."/>
            <person name="Helf M.J."/>
            <person name="Takada K."/>
            <person name="Gernert C."/>
            <person name="Steffens U.A."/>
            <person name="Heycke N."/>
            <person name="Schmitt S."/>
            <person name="Rinke C."/>
            <person name="Helfrich E.J."/>
            <person name="Brachmann A.O."/>
            <person name="Gurgui C."/>
            <person name="Wakimoto T."/>
            <person name="Kracht M."/>
            <person name="Crusemann M."/>
            <person name="Hentschel U."/>
            <person name="Abe I."/>
            <person name="Matsunaga S."/>
            <person name="Kalinowski J."/>
            <person name="Takeyama H."/>
            <person name="Piel J."/>
        </authorList>
    </citation>
    <scope>NUCLEOTIDE SEQUENCE [LARGE SCALE GENOMIC DNA]</scope>
    <source>
        <strain evidence="2">TSY2</strain>
    </source>
</reference>